<keyword evidence="7 10" id="KW-0472">Membrane</keyword>
<evidence type="ECO:0000313" key="11">
    <source>
        <dbReference type="EMBL" id="NIJ09588.1"/>
    </source>
</evidence>
<comment type="subcellular location">
    <subcellularLocation>
        <location evidence="10">Cell membrane</location>
        <topology evidence="10">Multi-pass membrane protein</topology>
    </subcellularLocation>
    <subcellularLocation>
        <location evidence="10">Bacterial flagellum basal body</location>
    </subcellularLocation>
</comment>
<feature type="transmembrane region" description="Helical" evidence="10">
    <location>
        <begin position="214"/>
        <end position="237"/>
    </location>
</feature>
<accession>A0ABX0TWZ9</accession>
<evidence type="ECO:0000256" key="6">
    <source>
        <dbReference type="ARBA" id="ARBA00022989"/>
    </source>
</evidence>
<sequence>MPAAFAGLEGQMWLWLVAMIRPGAAFFAAPLFGMAAVPVQLRLVISLAIGMAGYATTPFFLPPDGVTSVAGFAMILGEVLAGAAMGFAVQIGFSAALLAGETIGNASGLGFASMIDPHSNAPSTAVAQFLSILATFLFLSIGGHLILARIIVESYHALPVGGAWPAMESLRGLVMFGGEIFAMGLAIALPVGFALILVQIIMALLARSAPAMNIFAVGLPATLLAAIILLAIAAPAIGEGIQAAIERGLDEAQALAVGK</sequence>
<gene>
    <name evidence="11" type="ORF">FHS31_003225</name>
</gene>
<comment type="caution">
    <text evidence="11">The sequence shown here is derived from an EMBL/GenBank/DDBJ whole genome shotgun (WGS) entry which is preliminary data.</text>
</comment>
<keyword evidence="11" id="KW-0969">Cilium</keyword>
<dbReference type="PANTHER" id="PTHR30065:SF8">
    <property type="entry name" value="FLAGELLAR BIOSYNTHETIC PROTEIN FLIR"/>
    <property type="match status" value="1"/>
</dbReference>
<evidence type="ECO:0000256" key="4">
    <source>
        <dbReference type="ARBA" id="ARBA00022475"/>
    </source>
</evidence>
<evidence type="ECO:0000256" key="8">
    <source>
        <dbReference type="ARBA" id="ARBA00023143"/>
    </source>
</evidence>
<dbReference type="InterPro" id="IPR006303">
    <property type="entry name" value="FliR"/>
</dbReference>
<feature type="transmembrane region" description="Helical" evidence="10">
    <location>
        <begin position="96"/>
        <end position="115"/>
    </location>
</feature>
<keyword evidence="11" id="KW-0966">Cell projection</keyword>
<dbReference type="PANTHER" id="PTHR30065">
    <property type="entry name" value="FLAGELLAR BIOSYNTHETIC PROTEIN FLIR"/>
    <property type="match status" value="1"/>
</dbReference>
<dbReference type="Proteomes" id="UP000727456">
    <property type="component" value="Unassembled WGS sequence"/>
</dbReference>
<dbReference type="PRINTS" id="PR00953">
    <property type="entry name" value="TYPE3IMRPROT"/>
</dbReference>
<name>A0ABX0TWZ9_9SPHN</name>
<evidence type="ECO:0000256" key="9">
    <source>
        <dbReference type="NCBIfam" id="TIGR01400"/>
    </source>
</evidence>
<comment type="function">
    <text evidence="1 10">Role in flagellar biosynthesis.</text>
</comment>
<evidence type="ECO:0000256" key="3">
    <source>
        <dbReference type="ARBA" id="ARBA00021717"/>
    </source>
</evidence>
<keyword evidence="11" id="KW-0282">Flagellum</keyword>
<feature type="transmembrane region" description="Helical" evidence="10">
    <location>
        <begin position="127"/>
        <end position="152"/>
    </location>
</feature>
<feature type="transmembrane region" description="Helical" evidence="10">
    <location>
        <begin position="173"/>
        <end position="202"/>
    </location>
</feature>
<evidence type="ECO:0000256" key="10">
    <source>
        <dbReference type="RuleBase" id="RU362071"/>
    </source>
</evidence>
<keyword evidence="5 10" id="KW-0812">Transmembrane</keyword>
<dbReference type="NCBIfam" id="TIGR01400">
    <property type="entry name" value="fliR"/>
    <property type="match status" value="1"/>
</dbReference>
<dbReference type="EMBL" id="JAAOZC010000013">
    <property type="protein sequence ID" value="NIJ09588.1"/>
    <property type="molecule type" value="Genomic_DNA"/>
</dbReference>
<dbReference type="Pfam" id="PF01311">
    <property type="entry name" value="Bac_export_1"/>
    <property type="match status" value="1"/>
</dbReference>
<evidence type="ECO:0000313" key="12">
    <source>
        <dbReference type="Proteomes" id="UP000727456"/>
    </source>
</evidence>
<keyword evidence="6 10" id="KW-1133">Transmembrane helix</keyword>
<proteinExistence type="inferred from homology"/>
<feature type="transmembrane region" description="Helical" evidence="10">
    <location>
        <begin position="67"/>
        <end position="89"/>
    </location>
</feature>
<organism evidence="11 12">
    <name type="scientific">Sphingomonas vulcanisoli</name>
    <dbReference type="NCBI Taxonomy" id="1658060"/>
    <lineage>
        <taxon>Bacteria</taxon>
        <taxon>Pseudomonadati</taxon>
        <taxon>Pseudomonadota</taxon>
        <taxon>Alphaproteobacteria</taxon>
        <taxon>Sphingomonadales</taxon>
        <taxon>Sphingomonadaceae</taxon>
        <taxon>Sphingomonas</taxon>
    </lineage>
</organism>
<evidence type="ECO:0000256" key="7">
    <source>
        <dbReference type="ARBA" id="ARBA00023136"/>
    </source>
</evidence>
<evidence type="ECO:0000256" key="2">
    <source>
        <dbReference type="ARBA" id="ARBA00009772"/>
    </source>
</evidence>
<keyword evidence="4 10" id="KW-1003">Cell membrane</keyword>
<evidence type="ECO:0000256" key="1">
    <source>
        <dbReference type="ARBA" id="ARBA00002578"/>
    </source>
</evidence>
<keyword evidence="12" id="KW-1185">Reference proteome</keyword>
<feature type="transmembrane region" description="Helical" evidence="10">
    <location>
        <begin position="43"/>
        <end position="61"/>
    </location>
</feature>
<reference evidence="11 12" key="1">
    <citation type="submission" date="2020-03" db="EMBL/GenBank/DDBJ databases">
        <title>Genomic Encyclopedia of Type Strains, Phase III (KMG-III): the genomes of soil and plant-associated and newly described type strains.</title>
        <authorList>
            <person name="Whitman W."/>
        </authorList>
    </citation>
    <scope>NUCLEOTIDE SEQUENCE [LARGE SCALE GENOMIC DNA]</scope>
    <source>
        <strain evidence="11 12">CECT 8804</strain>
    </source>
</reference>
<protein>
    <recommendedName>
        <fullName evidence="3 9">Flagellar biosynthetic protein FliR</fullName>
    </recommendedName>
</protein>
<evidence type="ECO:0000256" key="5">
    <source>
        <dbReference type="ARBA" id="ARBA00022692"/>
    </source>
</evidence>
<comment type="similarity">
    <text evidence="2 10">Belongs to the FliR/MopE/SpaR family.</text>
</comment>
<keyword evidence="8 10" id="KW-0975">Bacterial flagellum</keyword>
<dbReference type="InterPro" id="IPR002010">
    <property type="entry name" value="T3SS_IM_R"/>
</dbReference>
<feature type="transmembrane region" description="Helical" evidence="10">
    <location>
        <begin position="12"/>
        <end position="36"/>
    </location>
</feature>